<comment type="caution">
    <text evidence="2">The sequence shown here is derived from an EMBL/GenBank/DDBJ whole genome shotgun (WGS) entry which is preliminary data.</text>
</comment>
<organism evidence="2 3">
    <name type="scientific">Blomia tropicalis</name>
    <name type="common">Mite</name>
    <dbReference type="NCBI Taxonomy" id="40697"/>
    <lineage>
        <taxon>Eukaryota</taxon>
        <taxon>Metazoa</taxon>
        <taxon>Ecdysozoa</taxon>
        <taxon>Arthropoda</taxon>
        <taxon>Chelicerata</taxon>
        <taxon>Arachnida</taxon>
        <taxon>Acari</taxon>
        <taxon>Acariformes</taxon>
        <taxon>Sarcoptiformes</taxon>
        <taxon>Astigmata</taxon>
        <taxon>Glycyphagoidea</taxon>
        <taxon>Echimyopodidae</taxon>
        <taxon>Blomia</taxon>
    </lineage>
</organism>
<proteinExistence type="inferred from homology"/>
<comment type="similarity">
    <text evidence="1">Belongs to the CutA family.</text>
</comment>
<dbReference type="Gene3D" id="3.30.70.120">
    <property type="match status" value="1"/>
</dbReference>
<keyword evidence="3" id="KW-1185">Reference proteome</keyword>
<dbReference type="InterPro" id="IPR004323">
    <property type="entry name" value="Ion_tolerance_CutA"/>
</dbReference>
<dbReference type="InterPro" id="IPR011322">
    <property type="entry name" value="N-reg_PII-like_a/b"/>
</dbReference>
<dbReference type="Proteomes" id="UP001142055">
    <property type="component" value="Chromosome 1"/>
</dbReference>
<dbReference type="PANTHER" id="PTHR23419:SF8">
    <property type="entry name" value="FI09726P"/>
    <property type="match status" value="1"/>
</dbReference>
<accession>A0A9Q0MGM5</accession>
<dbReference type="GO" id="GO:0010038">
    <property type="term" value="P:response to metal ion"/>
    <property type="evidence" value="ECO:0007669"/>
    <property type="project" value="InterPro"/>
</dbReference>
<reference evidence="2" key="1">
    <citation type="submission" date="2022-12" db="EMBL/GenBank/DDBJ databases">
        <title>Genome assemblies of Blomia tropicalis.</title>
        <authorList>
            <person name="Cui Y."/>
        </authorList>
    </citation>
    <scope>NUCLEOTIDE SEQUENCE</scope>
    <source>
        <tissue evidence="2">Adult mites</tissue>
    </source>
</reference>
<dbReference type="PANTHER" id="PTHR23419">
    <property type="entry name" value="DIVALENT CATION TOLERANCE CUTA-RELATED"/>
    <property type="match status" value="1"/>
</dbReference>
<dbReference type="SUPFAM" id="SSF54913">
    <property type="entry name" value="GlnB-like"/>
    <property type="match status" value="1"/>
</dbReference>
<evidence type="ECO:0000313" key="3">
    <source>
        <dbReference type="Proteomes" id="UP001142055"/>
    </source>
</evidence>
<dbReference type="OMA" id="VMENHTY"/>
<dbReference type="OrthoDB" id="2017693at2759"/>
<dbReference type="GO" id="GO:0005507">
    <property type="term" value="F:copper ion binding"/>
    <property type="evidence" value="ECO:0007669"/>
    <property type="project" value="TreeGrafter"/>
</dbReference>
<evidence type="ECO:0008006" key="4">
    <source>
        <dbReference type="Google" id="ProtNLM"/>
    </source>
</evidence>
<sequence>MSTSVSEPTSKYVIGYVTISSSEVAEELSTKLVESSLVACVNIIPTIQSIYRWQGKVENDRESLMIIKTQANRMDDVIKFVKSNHPYSVPEVIFTPIVAGNPDYLKWVADSMVCETDDHKCK</sequence>
<dbReference type="AlphaFoldDB" id="A0A9Q0MGM5"/>
<protein>
    <recommendedName>
        <fullName evidence="4">Divalent-cation tolerance protein CutA</fullName>
    </recommendedName>
</protein>
<dbReference type="EMBL" id="JAPWDV010000001">
    <property type="protein sequence ID" value="KAJ6223205.1"/>
    <property type="molecule type" value="Genomic_DNA"/>
</dbReference>
<dbReference type="Pfam" id="PF03091">
    <property type="entry name" value="CutA1"/>
    <property type="match status" value="1"/>
</dbReference>
<evidence type="ECO:0000313" key="2">
    <source>
        <dbReference type="EMBL" id="KAJ6223205.1"/>
    </source>
</evidence>
<evidence type="ECO:0000256" key="1">
    <source>
        <dbReference type="ARBA" id="ARBA00010169"/>
    </source>
</evidence>
<gene>
    <name evidence="2" type="ORF">RDWZM_001750</name>
</gene>
<name>A0A9Q0MGM5_BLOTA</name>
<dbReference type="InterPro" id="IPR015867">
    <property type="entry name" value="N-reg_PII/ATP_PRibTrfase_C"/>
</dbReference>